<feature type="region of interest" description="Disordered" evidence="1">
    <location>
        <begin position="1615"/>
        <end position="1644"/>
    </location>
</feature>
<dbReference type="Pfam" id="PF07727">
    <property type="entry name" value="RVT_2"/>
    <property type="match status" value="2"/>
</dbReference>
<evidence type="ECO:0000259" key="2">
    <source>
        <dbReference type="PROSITE" id="PS50994"/>
    </source>
</evidence>
<dbReference type="PANTHER" id="PTHR11439:SF495">
    <property type="entry name" value="REVERSE TRANSCRIPTASE, RNA-DEPENDENT DNA POLYMERASE-RELATED"/>
    <property type="match status" value="1"/>
</dbReference>
<dbReference type="SUPFAM" id="SSF56672">
    <property type="entry name" value="DNA/RNA polymerases"/>
    <property type="match status" value="1"/>
</dbReference>
<dbReference type="GO" id="GO:0015074">
    <property type="term" value="P:DNA integration"/>
    <property type="evidence" value="ECO:0007669"/>
    <property type="project" value="InterPro"/>
</dbReference>
<feature type="compositionally biased region" description="Low complexity" evidence="1">
    <location>
        <begin position="1526"/>
        <end position="1541"/>
    </location>
</feature>
<sequence length="1644" mass="184528">SRFTWTFFLKTKDETSGILRKFITEIENLKDLKVKIIRFDNGGEFRNKEINDFCSQKGIKSEFSNARTPQQNGVAERRNRTLIEAARTMVLVNKTQNKTPYELFNGRTPAIGFLKPFGCHVMILNTLENLRKFEAKGDEGYFIRYSMSSKAFRVFNKRTKRVEENLHVEFLENKAIEKGDGPNWLFDIDSLTKSMNYVLVDAGTNSINLSGTKDAARQEVKKDVSSLRYIALPNWVHDALLESSSSKPQDDCSIDVLESSGNSNPTATSANPLADQLETLTVETPILTVSSPVLTACFTNSPEPSSDTRLISKIVANQVETPSLDNILTLTNRFEDILGVTTNSVDSDGVEADVSNMETTITASPTPTLRIHKDHPKSQIISPLDTLIQTRNKSKEVGEQSFIAIIHQKTDPALLQFYLFSCFLSQVEPKKISDSLQDPRPIGTKWVLKNKKDKRGIVIRNKSRLVAQGHTQEEGINYDEVFAPVARIEAIRLFLAYVSFMGFTVYQMDVKSAFLYGTINEEVYMMQPPGFQDTEFPAKVYKVEKAIEFKALMHEKFQMSAIGELNFFLGLQVLQKEDGIFLTQDKYVGDILKKFRYSDVRSSNTPMDKENPWGKNGTGKDVDLHLYRSMIGSLMYLTASRPDIMFAICAYARHQVTPKECHLHAVKRIFRYLKGHPKLGIWYPKEFPFDLVAYSDSDYGGAPQDHKSTTEGCQFLGRRLISWQCKKQTIMATSTTEAEYGAAARTSKYWGVLRILMISLRLIPLSEHNVDFYPIVDFVEASPLMYALTVKPTVYVSHIRQFWSTARIEITEEGTKILATVDGILRTVTESYLRRNLKLKDEEGISSLPDAKLFANLTLMGYNISPNQKFTFQKGQFSHQWKYLIHTIMQCLSPKSTGFNEFSSNIATALVCLATNRTYNFSKIIFDGMVKNVNNKDEGSGTPTEPHHTPSPKAQHTSYTTHSSPTLSPITTAFIPTVTLSDTPTLRQYTKRARIAQSSALPPVADEPASPLRDVSEGKACPTDSSFKADQDRANIAKTSTLPHDSAPRVTSLAVDEGSMQLKLDELTGVAAKRSGDDAPIKGRNLDEGEVAAERVSDDTEEMATVLTSMDAATVLASRVAKVPTGSGSIPTAGPPAAEVPTGSGSTPTVGPSAVEVPTDSDVVPTAGLIFATATVVTPYTRRKGKETMIDRDAEIARIYVEEELQIMIDGLDRSNETTQQRKPWSKKQKRDYYMAIIRSNLGWKVKDFIRMTIEEIEAKFTTVWKQLEDFIPIGSKEKAERFKRKGIRFEQESVKKLKTSEEVPEEVKIPDEVPKEKVHIEGQRNYWKIIRLGGSSASYQLFVDLLKHMDREDLNQLWALVKESLSIRQPTSDKEMELWVELKRLYEPDDEDQLWTHTQNLMHAPVEWRLYDMCGVNQVTSKDKEIFMLVEKDYPLRKGLVIVMICYKLQVENYSQMASDLILKIHKIASSPRQQGTKDAANQEVKKDVSSLRYIILPNWAHDDLLEFSLSKPYDESSSQVPKGSGNPNPTVSSSNPPANQMETITVESPILTVSSPVPTACLNDSQEPSSEARLISKRFANQEETLSLDNILSLTNRFEDTLGVTTSSDESIGVEADVSNMETSISASPTPTLRIHKDHPKS</sequence>
<dbReference type="InterPro" id="IPR036397">
    <property type="entry name" value="RNaseH_sf"/>
</dbReference>
<protein>
    <recommendedName>
        <fullName evidence="2">Integrase catalytic domain-containing protein</fullName>
    </recommendedName>
</protein>
<dbReference type="CDD" id="cd09272">
    <property type="entry name" value="RNase_HI_RT_Ty1"/>
    <property type="match status" value="1"/>
</dbReference>
<feature type="compositionally biased region" description="Polar residues" evidence="1">
    <location>
        <begin position="952"/>
        <end position="965"/>
    </location>
</feature>
<organism evidence="3">
    <name type="scientific">Tanacetum cinerariifolium</name>
    <name type="common">Dalmatian daisy</name>
    <name type="synonym">Chrysanthemum cinerariifolium</name>
    <dbReference type="NCBI Taxonomy" id="118510"/>
    <lineage>
        <taxon>Eukaryota</taxon>
        <taxon>Viridiplantae</taxon>
        <taxon>Streptophyta</taxon>
        <taxon>Embryophyta</taxon>
        <taxon>Tracheophyta</taxon>
        <taxon>Spermatophyta</taxon>
        <taxon>Magnoliopsida</taxon>
        <taxon>eudicotyledons</taxon>
        <taxon>Gunneridae</taxon>
        <taxon>Pentapetalae</taxon>
        <taxon>asterids</taxon>
        <taxon>campanulids</taxon>
        <taxon>Asterales</taxon>
        <taxon>Asteraceae</taxon>
        <taxon>Asteroideae</taxon>
        <taxon>Anthemideae</taxon>
        <taxon>Anthemidinae</taxon>
        <taxon>Tanacetum</taxon>
    </lineage>
</organism>
<dbReference type="InterPro" id="IPR001584">
    <property type="entry name" value="Integrase_cat-core"/>
</dbReference>
<dbReference type="InterPro" id="IPR057670">
    <property type="entry name" value="SH3_retrovirus"/>
</dbReference>
<feature type="region of interest" description="Disordered" evidence="1">
    <location>
        <begin position="244"/>
        <end position="270"/>
    </location>
</feature>
<feature type="compositionally biased region" description="Polar residues" evidence="1">
    <location>
        <begin position="259"/>
        <end position="270"/>
    </location>
</feature>
<dbReference type="PROSITE" id="PS50994">
    <property type="entry name" value="INTEGRASE"/>
    <property type="match status" value="1"/>
</dbReference>
<feature type="compositionally biased region" description="Polar residues" evidence="1">
    <location>
        <begin position="1622"/>
        <end position="1633"/>
    </location>
</feature>
<accession>A0A699I116</accession>
<feature type="region of interest" description="Disordered" evidence="1">
    <location>
        <begin position="1124"/>
        <end position="1152"/>
    </location>
</feature>
<dbReference type="GO" id="GO:0003676">
    <property type="term" value="F:nucleic acid binding"/>
    <property type="evidence" value="ECO:0007669"/>
    <property type="project" value="InterPro"/>
</dbReference>
<dbReference type="InterPro" id="IPR012337">
    <property type="entry name" value="RNaseH-like_sf"/>
</dbReference>
<evidence type="ECO:0000256" key="1">
    <source>
        <dbReference type="SAM" id="MobiDB-lite"/>
    </source>
</evidence>
<evidence type="ECO:0000313" key="3">
    <source>
        <dbReference type="EMBL" id="GEY96239.1"/>
    </source>
</evidence>
<proteinExistence type="predicted"/>
<comment type="caution">
    <text evidence="3">The sequence shown here is derived from an EMBL/GenBank/DDBJ whole genome shotgun (WGS) entry which is preliminary data.</text>
</comment>
<feature type="region of interest" description="Disordered" evidence="1">
    <location>
        <begin position="936"/>
        <end position="965"/>
    </location>
</feature>
<feature type="region of interest" description="Disordered" evidence="1">
    <location>
        <begin position="1517"/>
        <end position="1542"/>
    </location>
</feature>
<name>A0A699I116_TANCI</name>
<dbReference type="InterPro" id="IPR013103">
    <property type="entry name" value="RVT_2"/>
</dbReference>
<feature type="non-terminal residue" evidence="3">
    <location>
        <position position="1"/>
    </location>
</feature>
<dbReference type="PANTHER" id="PTHR11439">
    <property type="entry name" value="GAG-POL-RELATED RETROTRANSPOSON"/>
    <property type="match status" value="1"/>
</dbReference>
<dbReference type="EMBL" id="BKCJ010226766">
    <property type="protein sequence ID" value="GEY96239.1"/>
    <property type="molecule type" value="Genomic_DNA"/>
</dbReference>
<dbReference type="SUPFAM" id="SSF53098">
    <property type="entry name" value="Ribonuclease H-like"/>
    <property type="match status" value="1"/>
</dbReference>
<dbReference type="Pfam" id="PF25597">
    <property type="entry name" value="SH3_retrovirus"/>
    <property type="match status" value="1"/>
</dbReference>
<dbReference type="Gene3D" id="3.30.420.10">
    <property type="entry name" value="Ribonuclease H-like superfamily/Ribonuclease H"/>
    <property type="match status" value="1"/>
</dbReference>
<feature type="domain" description="Integrase catalytic" evidence="2">
    <location>
        <begin position="1"/>
        <end position="84"/>
    </location>
</feature>
<reference evidence="3" key="1">
    <citation type="journal article" date="2019" name="Sci. Rep.">
        <title>Draft genome of Tanacetum cinerariifolium, the natural source of mosquito coil.</title>
        <authorList>
            <person name="Yamashiro T."/>
            <person name="Shiraishi A."/>
            <person name="Satake H."/>
            <person name="Nakayama K."/>
        </authorList>
    </citation>
    <scope>NUCLEOTIDE SEQUENCE</scope>
</reference>
<dbReference type="InterPro" id="IPR043502">
    <property type="entry name" value="DNA/RNA_pol_sf"/>
</dbReference>
<gene>
    <name evidence="3" type="ORF">Tci_468213</name>
</gene>
<feature type="region of interest" description="Disordered" evidence="1">
    <location>
        <begin position="997"/>
        <end position="1027"/>
    </location>
</feature>